<dbReference type="GO" id="GO:0051604">
    <property type="term" value="P:protein maturation"/>
    <property type="evidence" value="ECO:0007669"/>
    <property type="project" value="TreeGrafter"/>
</dbReference>
<sequence>METLSQTRIILSTMERLDSREHLPADLSALLGKTALLQAENTGGLQLDLSGIPLSQVPVCSPLNFSLDMKNFKVLTARIMEAILDERDVMPASMVDAVVQFQGVVEKKGLSFEQAWNEIQTRFAGGDFSGPVLKKWEEQIPDAPSALPFLVMAAAAPSIQAAGRAMAEAKGIDPEQIHAGGACPVCGSPPYMLELRGKEGQRFAHCSFCRFIYRIRRLACACCNIDKADQLSNFTAEGESGFQVETCAECNTYIKTIDFRELDREAFAPLNDLESLPLDMLAANYGYKRMAFSAWCI</sequence>
<evidence type="ECO:0000256" key="1">
    <source>
        <dbReference type="ARBA" id="ARBA00022490"/>
    </source>
</evidence>
<organism evidence="5 6">
    <name type="scientific">Desulfobacter hydrogenophilus</name>
    <dbReference type="NCBI Taxonomy" id="2291"/>
    <lineage>
        <taxon>Bacteria</taxon>
        <taxon>Pseudomonadati</taxon>
        <taxon>Thermodesulfobacteriota</taxon>
        <taxon>Desulfobacteria</taxon>
        <taxon>Desulfobacterales</taxon>
        <taxon>Desulfobacteraceae</taxon>
        <taxon>Desulfobacter</taxon>
    </lineage>
</organism>
<protein>
    <submittedName>
        <fullName evidence="4">Formate dehydrogenase accessory protein FdhE</fullName>
    </submittedName>
</protein>
<evidence type="ECO:0000259" key="2">
    <source>
        <dbReference type="Pfam" id="PF24859"/>
    </source>
</evidence>
<dbReference type="Pfam" id="PF24859">
    <property type="entry name" value="FdhE_central"/>
    <property type="match status" value="1"/>
</dbReference>
<gene>
    <name evidence="4" type="primary">fdhE</name>
    <name evidence="5" type="ORF">DO021_06695</name>
    <name evidence="4" type="ORF">EYB58_20160</name>
</gene>
<evidence type="ECO:0000313" key="4">
    <source>
        <dbReference type="EMBL" id="QBH15027.1"/>
    </source>
</evidence>
<dbReference type="PANTHER" id="PTHR37689">
    <property type="entry name" value="PROTEIN FDHE"/>
    <property type="match status" value="1"/>
</dbReference>
<accession>A0A328FEW7</accession>
<feature type="domain" description="FdhE central" evidence="2">
    <location>
        <begin position="183"/>
        <end position="217"/>
    </location>
</feature>
<reference evidence="5 6" key="1">
    <citation type="submission" date="2018-06" db="EMBL/GenBank/DDBJ databases">
        <title>Complete Genome Sequence of Desulfobacter hydrogenophilus (DSM3380).</title>
        <authorList>
            <person name="Marietou A."/>
            <person name="Schreiber L."/>
            <person name="Marshall I."/>
            <person name="Jorgensen B."/>
        </authorList>
    </citation>
    <scope>NUCLEOTIDE SEQUENCE [LARGE SCALE GENOMIC DNA]</scope>
    <source>
        <strain evidence="5 6">DSM 3380</strain>
    </source>
</reference>
<dbReference type="OrthoDB" id="9811074at2"/>
<dbReference type="InterPro" id="IPR024064">
    <property type="entry name" value="FdhE-like_sf"/>
</dbReference>
<dbReference type="Pfam" id="PF24860">
    <property type="entry name" value="FdhE_C"/>
    <property type="match status" value="1"/>
</dbReference>
<reference evidence="4 7" key="2">
    <citation type="submission" date="2019-02" db="EMBL/GenBank/DDBJ databases">
        <title>Complete genome sequence of Desulfobacter hydrogenophilus AcRS1.</title>
        <authorList>
            <person name="Marietou A."/>
            <person name="Lund M.B."/>
            <person name="Marshall I.P.G."/>
            <person name="Schreiber L."/>
            <person name="Jorgensen B."/>
        </authorList>
    </citation>
    <scope>NUCLEOTIDE SEQUENCE [LARGE SCALE GENOMIC DNA]</scope>
    <source>
        <strain evidence="4 7">AcRS1</strain>
    </source>
</reference>
<dbReference type="GO" id="GO:0008199">
    <property type="term" value="F:ferric iron binding"/>
    <property type="evidence" value="ECO:0007669"/>
    <property type="project" value="TreeGrafter"/>
</dbReference>
<keyword evidence="1" id="KW-0963">Cytoplasm</keyword>
<dbReference type="SUPFAM" id="SSF144020">
    <property type="entry name" value="FdhE-like"/>
    <property type="match status" value="1"/>
</dbReference>
<keyword evidence="7" id="KW-1185">Reference proteome</keyword>
<dbReference type="EMBL" id="QLNI01000011">
    <property type="protein sequence ID" value="RAM02726.1"/>
    <property type="molecule type" value="Genomic_DNA"/>
</dbReference>
<name>A0A328FEW7_9BACT</name>
<dbReference type="Proteomes" id="UP000293902">
    <property type="component" value="Chromosome"/>
</dbReference>
<dbReference type="GO" id="GO:0005829">
    <property type="term" value="C:cytosol"/>
    <property type="evidence" value="ECO:0007669"/>
    <property type="project" value="TreeGrafter"/>
</dbReference>
<dbReference type="Proteomes" id="UP000248798">
    <property type="component" value="Unassembled WGS sequence"/>
</dbReference>
<dbReference type="InterPro" id="IPR056797">
    <property type="entry name" value="FdhE_central"/>
</dbReference>
<dbReference type="InterPro" id="IPR006452">
    <property type="entry name" value="Formate_DH_accessory"/>
</dbReference>
<dbReference type="PANTHER" id="PTHR37689:SF1">
    <property type="entry name" value="PROTEIN FDHE"/>
    <property type="match status" value="1"/>
</dbReference>
<dbReference type="InterPro" id="IPR056796">
    <property type="entry name" value="FdhE_C"/>
</dbReference>
<evidence type="ECO:0000313" key="5">
    <source>
        <dbReference type="EMBL" id="RAM02726.1"/>
    </source>
</evidence>
<evidence type="ECO:0000313" key="7">
    <source>
        <dbReference type="Proteomes" id="UP000293902"/>
    </source>
</evidence>
<evidence type="ECO:0000259" key="3">
    <source>
        <dbReference type="Pfam" id="PF24860"/>
    </source>
</evidence>
<dbReference type="Gene3D" id="3.90.1670.10">
    <property type="entry name" value="FdhE-like domain"/>
    <property type="match status" value="1"/>
</dbReference>
<dbReference type="AlphaFoldDB" id="A0A328FEW7"/>
<proteinExistence type="predicted"/>
<dbReference type="EMBL" id="CP036313">
    <property type="protein sequence ID" value="QBH15027.1"/>
    <property type="molecule type" value="Genomic_DNA"/>
</dbReference>
<feature type="domain" description="FdhE C-terminal" evidence="3">
    <location>
        <begin position="220"/>
        <end position="292"/>
    </location>
</feature>
<dbReference type="CDD" id="cd16341">
    <property type="entry name" value="FdhE"/>
    <property type="match status" value="1"/>
</dbReference>
<evidence type="ECO:0000313" key="6">
    <source>
        <dbReference type="Proteomes" id="UP000248798"/>
    </source>
</evidence>